<keyword evidence="2" id="KW-1185">Reference proteome</keyword>
<dbReference type="RefSeq" id="WP_251872307.1">
    <property type="nucleotide sequence ID" value="NZ_CP098755.1"/>
</dbReference>
<evidence type="ECO:0000313" key="1">
    <source>
        <dbReference type="EMBL" id="USG65212.1"/>
    </source>
</evidence>
<protein>
    <submittedName>
        <fullName evidence="1">Uncharacterized protein</fullName>
    </submittedName>
</protein>
<dbReference type="InterPro" id="IPR036388">
    <property type="entry name" value="WH-like_DNA-bd_sf"/>
</dbReference>
<evidence type="ECO:0000313" key="2">
    <source>
        <dbReference type="Proteomes" id="UP001056500"/>
    </source>
</evidence>
<accession>A0ABY4WDS0</accession>
<organism evidence="1 2">
    <name type="scientific">Brevibacillus ruminantium</name>
    <dbReference type="NCBI Taxonomy" id="2950604"/>
    <lineage>
        <taxon>Bacteria</taxon>
        <taxon>Bacillati</taxon>
        <taxon>Bacillota</taxon>
        <taxon>Bacilli</taxon>
        <taxon>Bacillales</taxon>
        <taxon>Paenibacillaceae</taxon>
        <taxon>Brevibacillus</taxon>
    </lineage>
</organism>
<name>A0ABY4WDS0_9BACL</name>
<dbReference type="EMBL" id="CP098755">
    <property type="protein sequence ID" value="USG65212.1"/>
    <property type="molecule type" value="Genomic_DNA"/>
</dbReference>
<dbReference type="Proteomes" id="UP001056500">
    <property type="component" value="Chromosome"/>
</dbReference>
<dbReference type="Gene3D" id="1.10.10.10">
    <property type="entry name" value="Winged helix-like DNA-binding domain superfamily/Winged helix DNA-binding domain"/>
    <property type="match status" value="1"/>
</dbReference>
<proteinExistence type="predicted"/>
<reference evidence="1" key="1">
    <citation type="submission" date="2022-06" db="EMBL/GenBank/DDBJ databases">
        <title>Genome sequencing of Brevibacillus sp. BB3-R1.</title>
        <authorList>
            <person name="Heo J."/>
            <person name="Lee D."/>
            <person name="Won M."/>
            <person name="Han B.-H."/>
            <person name="Hong S.-B."/>
            <person name="Kwon S.-W."/>
        </authorList>
    </citation>
    <scope>NUCLEOTIDE SEQUENCE</scope>
    <source>
        <strain evidence="1">BB3-R1</strain>
    </source>
</reference>
<gene>
    <name evidence="1" type="ORF">NDK47_24320</name>
</gene>
<sequence>MFSSAQEFEDAMKMALRNIENGKLKQFYETNSEQDNIDVLQKLLDLGYATGYSLSGSLGGYMLSLNNPRITIEGLRFLEGKHQEPLIQPIQNFHINQASNSMFGIQNQSTINVTYSDEQIRDLIDSQCDNEEDRKELHALLETLNAVIQNNIPVQKGTFARFSDLISKYSWITSPIVGRLLEHFTK</sequence>